<feature type="chain" id="PRO_5045259814" evidence="2">
    <location>
        <begin position="28"/>
        <end position="2437"/>
    </location>
</feature>
<evidence type="ECO:0000259" key="3">
    <source>
        <dbReference type="Pfam" id="PF14349"/>
    </source>
</evidence>
<dbReference type="InterPro" id="IPR025684">
    <property type="entry name" value="SprA_N_dom"/>
</dbReference>
<name>A0ABW0E6A2_9BACT</name>
<organism evidence="4 5">
    <name type="scientific">Adhaeribacter terreus</name>
    <dbReference type="NCBI Taxonomy" id="529703"/>
    <lineage>
        <taxon>Bacteria</taxon>
        <taxon>Pseudomonadati</taxon>
        <taxon>Bacteroidota</taxon>
        <taxon>Cytophagia</taxon>
        <taxon>Cytophagales</taxon>
        <taxon>Hymenobacteraceae</taxon>
        <taxon>Adhaeribacter</taxon>
    </lineage>
</organism>
<feature type="region of interest" description="Disordered" evidence="1">
    <location>
        <begin position="49"/>
        <end position="91"/>
    </location>
</feature>
<evidence type="ECO:0000256" key="1">
    <source>
        <dbReference type="SAM" id="MobiDB-lite"/>
    </source>
</evidence>
<dbReference type="EMBL" id="JBHSKT010000001">
    <property type="protein sequence ID" value="MFC5269201.1"/>
    <property type="molecule type" value="Genomic_DNA"/>
</dbReference>
<reference evidence="5" key="1">
    <citation type="journal article" date="2019" name="Int. J. Syst. Evol. Microbiol.">
        <title>The Global Catalogue of Microorganisms (GCM) 10K type strain sequencing project: providing services to taxonomists for standard genome sequencing and annotation.</title>
        <authorList>
            <consortium name="The Broad Institute Genomics Platform"/>
            <consortium name="The Broad Institute Genome Sequencing Center for Infectious Disease"/>
            <person name="Wu L."/>
            <person name="Ma J."/>
        </authorList>
    </citation>
    <scope>NUCLEOTIDE SEQUENCE [LARGE SCALE GENOMIC DNA]</scope>
    <source>
        <strain evidence="5">KACC 12602</strain>
    </source>
</reference>
<accession>A0ABW0E6A2</accession>
<comment type="caution">
    <text evidence="4">The sequence shown here is derived from an EMBL/GenBank/DDBJ whole genome shotgun (WGS) entry which is preliminary data.</text>
</comment>
<dbReference type="NCBIfam" id="TIGR04189">
    <property type="entry name" value="surface_SprA"/>
    <property type="match status" value="1"/>
</dbReference>
<gene>
    <name evidence="4" type="primary">sprA</name>
    <name evidence="4" type="ORF">ACFPIB_01180</name>
</gene>
<evidence type="ECO:0000256" key="2">
    <source>
        <dbReference type="SAM" id="SignalP"/>
    </source>
</evidence>
<evidence type="ECO:0000313" key="4">
    <source>
        <dbReference type="EMBL" id="MFC5269201.1"/>
    </source>
</evidence>
<keyword evidence="2" id="KW-0732">Signal</keyword>
<dbReference type="RefSeq" id="WP_378015583.1">
    <property type="nucleotide sequence ID" value="NZ_JBHSKT010000001.1"/>
</dbReference>
<feature type="region of interest" description="Disordered" evidence="1">
    <location>
        <begin position="1912"/>
        <end position="1945"/>
    </location>
</feature>
<feature type="domain" description="Gliding motility protein SprA N-terminal" evidence="3">
    <location>
        <begin position="119"/>
        <end position="472"/>
    </location>
</feature>
<feature type="signal peptide" evidence="2">
    <location>
        <begin position="1"/>
        <end position="27"/>
    </location>
</feature>
<feature type="domain" description="Gliding motility protein SprA N-terminal" evidence="3">
    <location>
        <begin position="1123"/>
        <end position="1611"/>
    </location>
</feature>
<dbReference type="Proteomes" id="UP001596161">
    <property type="component" value="Unassembled WGS sequence"/>
</dbReference>
<dbReference type="InterPro" id="IPR026377">
    <property type="entry name" value="Cell_surface_SprA"/>
</dbReference>
<evidence type="ECO:0000313" key="5">
    <source>
        <dbReference type="Proteomes" id="UP001596161"/>
    </source>
</evidence>
<proteinExistence type="predicted"/>
<sequence length="2437" mass="275839">MISNKGRTHTIVASVVVISLLAWLSQAATTGTRNNFNLRSFKDLFPPDTTLEDSLRNRPYQPSKKPTYRPKDRPGDPFSNQGSNSPLLLGDPANVKTNVTLDDSLRYYEINEEIGGFDYRNPSYMTFEEYSKFQQQQAIRNYWRTKSAGQDGESVVASKRVIPKIYISSAFDRIFGGNYVDIRPNGNVTLRFGARFNRNFNRQLPLRQQRVGDFEFDQNITLNLIGQIGEKLKLSFNWDTKANFEFENNMKLEYTGYDEEIIRKIEAGNVSLPLNNSLISGGQNLFGVKTQLQFGRLGVTTIASNIRGQVDEVNIQNGAQNRIFEIKASDYEKDRHFFLAQFFRDRYDNALKDLPLVNSGITIRRLEVYITNDNRATENLRNVVALMDLAEGNRNAVYDTLLSFPGGSGPRKPADNKANSLFDQVTKGTTRDNNQIDAVLGGQGLVKAIEFEHVKARKLNQGEYKFNPQLGYISLNSALLPEQVLGVAFEYTLNGKTYKVGELQDEYQNITDDQVIFLKMLKSTNPALGLPTWDLMMKNIYSLNASQVSRDNFQLNVIYKDDETGVDINSLREGNQVKDRPLVSVFNLDNVNRNNDKPSDGNFDFLTDITIDPENGRIIFPEVEPFGSYLRSKFDPGTEDALIQKYVYQELYDSTQTDAQQFANKNKFFLQGRYQATATDEILLPGIQIAEGSVTVFSGGTQLQENVDYQVNYQLGRVKILNPSYLNSASNLKVNFEKAQIVNVQPRTLLGARFDYRLNPDFALGGTVLHLAEKPFVYRVGIGDEPTNNTIYGLDLNYRRESRFLTKMIDRLPIIQTKVPSVVTINSEFAQLLPAKSKLRGEDGVSFIDDFESVKTPYTLGGFGTSGWRLATTPVTPDNRFNAAALGLEYAYNRAKIAWYSIDQVYYTGSGQKPSNITTADIKNHYVRAVQKRELFPNRDPEIANNNEYTFDVAYYPGERGQYNYSPDVAADGKHFNPTRDLKRNYGGISREITFDTDFDNANIEYMEFWLMDPFLPGPNGVVNDNENPATNNTTGGRLVFNLGNVSEDLMKDANQYSFENGLPTGADPEEDTDRTPWGRVSTLQFLTDAFDNDAGSRSRQDIGLDGLNDSDEKQFFSGIYSTLDDPSNDNFKHHLNADYTNRDVKILGRYKNYNGMEGNSPENSIETSYTFPDKEDLNKDNIVSDVERYYEYSIPLEPGQLAVGTNPYIVDKVENEINGEIVSWYQFRIPVRSPLARNIGGISGYKSIRFLRMYLTDFEQPAVLRFVQFQFVANQWRKFQTAIIENNEPCTGICDPSADKFDVSAVNIEENGEVSAGAIPYVLPPGTVRQDDYASQNKRRLNEQSMQICVENLVDKYGKAVYKNVSMDMLIYKRLKMFIHAESPNNITRDGQMRAFIRIGTDYTQNYYEYSIPLKMTQQGANDPYAIWPKENEIDIAFQDFVDAKARRNMTTDDRRTPFTVTREDGKSITVVGNPDFSAVQGVMIGVLNPRDDGAEQSVCIWVNEMRVSDFDKTAGWAATARVNAKLADVADITATGRYTTVGFGGIQQKIAQRARENTRQFDLNSNIVADKFLPSALGLKVPLSVQYGVIESEPRYDPLEGDMELSQSLGKYDNVPEANEAKAAYKKEVLDRTTTKSISLLNVRKEKTDPNSKPKVYDIENISLSYAYSEKLHTDILTDRDLTKIYSGGLAYTYNASPKNYAPFEQSAKFQSPYLRPIKELNATFLPSRLAFRADLDRRYNELQFQRRNNPYELPTTTGILPLYQKTFFFNRIYDLKWELTKALSFDYTATNRAIVDEPYGPLTKENNKVAFENLKNFGRNTNFDQTAALNYRLPLDKFPLTDWVSADTRYQVSYTWTASSNFLNSVSDTASSQLKLGNTIQNNTETSVNGRIDLVKLYNKVKFLNKINNEQPKQAEAKRPAPKVPVKPGTAAVKPTEAKKDTTKGPELKALKTILRGLMTARTLNVTYVRSEGSLLPGYLPGTKFFGFEEGFGAPGFGFVAGKQYSLDELYNRADRNGWYTDSSQYLQTPLSSLKTWSLNMRTELQPIRNFNILVDAKKDVSDIREVFYRRPVDENTGFAIPDRPAEAQNPINTGSFSVSTITIQTMFEKRPDSGPNKNVSEAFEQFIANRKEILTRLLNDPLTNASGNPADSVYKLNSQDVLIPAFQLAYQGKDASGYKTERAKARDLTKRIPLPNWRIDYSGLSNLEFVKRYLSSISISHGYQSTYGVTNFASSLSYLTPNLDFPNIKNEQGQFIPYYVVSQVTIMERLTPLLGVNFKTKNNITGRVEYKTERNLSLNLSNAQVTENHVKDLVIGAGYSTSNFRIPFKINGEYKTLKNELTGRLDLSIRDNTIIQRSIIQRSENGTIVEKSDNTVTNGNMQLQLRPTIDYTVNQRLNLQLYFTRTISDPKISTSFKNTVTEGGVQLRYSLSQ</sequence>
<protein>
    <submittedName>
        <fullName evidence="4">Cell surface protein SprA</fullName>
    </submittedName>
</protein>
<dbReference type="Pfam" id="PF14349">
    <property type="entry name" value="SprA_N"/>
    <property type="match status" value="2"/>
</dbReference>
<keyword evidence="5" id="KW-1185">Reference proteome</keyword>